<evidence type="ECO:0000256" key="2">
    <source>
        <dbReference type="ARBA" id="ARBA00023125"/>
    </source>
</evidence>
<organism evidence="8 9">
    <name type="scientific">Tritrichomonas musculus</name>
    <dbReference type="NCBI Taxonomy" id="1915356"/>
    <lineage>
        <taxon>Eukaryota</taxon>
        <taxon>Metamonada</taxon>
        <taxon>Parabasalia</taxon>
        <taxon>Tritrichomonadida</taxon>
        <taxon>Tritrichomonadidae</taxon>
        <taxon>Tritrichomonas</taxon>
    </lineage>
</organism>
<accession>A0ABR2H9R5</accession>
<dbReference type="PANTHER" id="PTHR46621:SF1">
    <property type="entry name" value="SNRNA-ACTIVATING PROTEIN COMPLEX SUBUNIT 4"/>
    <property type="match status" value="1"/>
</dbReference>
<dbReference type="InterPro" id="IPR017884">
    <property type="entry name" value="SANT_dom"/>
</dbReference>
<evidence type="ECO:0000259" key="7">
    <source>
        <dbReference type="PROSITE" id="PS51294"/>
    </source>
</evidence>
<dbReference type="PROSITE" id="PS51293">
    <property type="entry name" value="SANT"/>
    <property type="match status" value="1"/>
</dbReference>
<evidence type="ECO:0000313" key="9">
    <source>
        <dbReference type="Proteomes" id="UP001470230"/>
    </source>
</evidence>
<keyword evidence="3" id="KW-0804">Transcription</keyword>
<comment type="caution">
    <text evidence="8">The sequence shown here is derived from an EMBL/GenBank/DDBJ whole genome shotgun (WGS) entry which is preliminary data.</text>
</comment>
<feature type="domain" description="HTH myb-type" evidence="7">
    <location>
        <begin position="90"/>
        <end position="136"/>
    </location>
</feature>
<dbReference type="InterPro" id="IPR017930">
    <property type="entry name" value="Myb_dom"/>
</dbReference>
<dbReference type="CDD" id="cd00167">
    <property type="entry name" value="SANT"/>
    <property type="match status" value="2"/>
</dbReference>
<dbReference type="SUPFAM" id="SSF46689">
    <property type="entry name" value="Homeodomain-like"/>
    <property type="match status" value="1"/>
</dbReference>
<protein>
    <submittedName>
        <fullName evidence="8">Myb- protein A</fullName>
    </submittedName>
</protein>
<dbReference type="SMART" id="SM00717">
    <property type="entry name" value="SANT"/>
    <property type="match status" value="2"/>
</dbReference>
<dbReference type="InterPro" id="IPR051575">
    <property type="entry name" value="Myb-like_DNA-bd"/>
</dbReference>
<dbReference type="InterPro" id="IPR001005">
    <property type="entry name" value="SANT/Myb"/>
</dbReference>
<dbReference type="EMBL" id="JAPFFF010000037">
    <property type="protein sequence ID" value="KAK8842947.1"/>
    <property type="molecule type" value="Genomic_DNA"/>
</dbReference>
<keyword evidence="4" id="KW-0539">Nucleus</keyword>
<keyword evidence="2" id="KW-0238">DNA-binding</keyword>
<feature type="domain" description="HTH myb-type" evidence="7">
    <location>
        <begin position="35"/>
        <end position="85"/>
    </location>
</feature>
<evidence type="ECO:0000259" key="5">
    <source>
        <dbReference type="PROSITE" id="PS50090"/>
    </source>
</evidence>
<keyword evidence="1" id="KW-0805">Transcription regulation</keyword>
<name>A0ABR2H9R5_9EUKA</name>
<dbReference type="PROSITE" id="PS50090">
    <property type="entry name" value="MYB_LIKE"/>
    <property type="match status" value="2"/>
</dbReference>
<dbReference type="PANTHER" id="PTHR46621">
    <property type="entry name" value="SNRNA-ACTIVATING PROTEIN COMPLEX SUBUNIT 4"/>
    <property type="match status" value="1"/>
</dbReference>
<dbReference type="Proteomes" id="UP001470230">
    <property type="component" value="Unassembled WGS sequence"/>
</dbReference>
<feature type="domain" description="SANT" evidence="6">
    <location>
        <begin position="38"/>
        <end position="77"/>
    </location>
</feature>
<evidence type="ECO:0000256" key="3">
    <source>
        <dbReference type="ARBA" id="ARBA00023163"/>
    </source>
</evidence>
<reference evidence="8 9" key="1">
    <citation type="submission" date="2024-04" db="EMBL/GenBank/DDBJ databases">
        <title>Tritrichomonas musculus Genome.</title>
        <authorList>
            <person name="Alves-Ferreira E."/>
            <person name="Grigg M."/>
            <person name="Lorenzi H."/>
            <person name="Galac M."/>
        </authorList>
    </citation>
    <scope>NUCLEOTIDE SEQUENCE [LARGE SCALE GENOMIC DNA]</scope>
    <source>
        <strain evidence="8 9">EAF2021</strain>
    </source>
</reference>
<proteinExistence type="predicted"/>
<evidence type="ECO:0000313" key="8">
    <source>
        <dbReference type="EMBL" id="KAK8842947.1"/>
    </source>
</evidence>
<dbReference type="Pfam" id="PF13921">
    <property type="entry name" value="Myb_DNA-bind_6"/>
    <property type="match status" value="1"/>
</dbReference>
<dbReference type="InterPro" id="IPR009057">
    <property type="entry name" value="Homeodomain-like_sf"/>
</dbReference>
<dbReference type="PROSITE" id="PS51294">
    <property type="entry name" value="HTH_MYB"/>
    <property type="match status" value="2"/>
</dbReference>
<gene>
    <name evidence="8" type="ORF">M9Y10_025813</name>
</gene>
<feature type="domain" description="Myb-like" evidence="5">
    <location>
        <begin position="82"/>
        <end position="132"/>
    </location>
</feature>
<dbReference type="Gene3D" id="1.10.10.60">
    <property type="entry name" value="Homeodomain-like"/>
    <property type="match status" value="2"/>
</dbReference>
<keyword evidence="9" id="KW-1185">Reference proteome</keyword>
<evidence type="ECO:0000256" key="1">
    <source>
        <dbReference type="ARBA" id="ARBA00023015"/>
    </source>
</evidence>
<evidence type="ECO:0000259" key="6">
    <source>
        <dbReference type="PROSITE" id="PS51293"/>
    </source>
</evidence>
<sequence>MNFLCFNCSKLYSNIDLNVNNLSSKPVHIQRSYSRVHWTKEENEKIINLVEKFGPRNWKKIAEEIKTKTAQQCRDHYNDVLDPKINKTIWTNEEERIMLLKYEQLGPQWAKIKTFLPGRTTGMIKNHISVLLKSRSFQKEESNIRFHKDLSNDFVEKNCNFSYHNIQCFLNNH</sequence>
<evidence type="ECO:0000256" key="4">
    <source>
        <dbReference type="ARBA" id="ARBA00023242"/>
    </source>
</evidence>
<feature type="domain" description="Myb-like" evidence="5">
    <location>
        <begin position="30"/>
        <end position="81"/>
    </location>
</feature>